<dbReference type="AlphaFoldDB" id="I4EMR7"/>
<organism evidence="1 2">
    <name type="scientific">Nitrolancea hollandica Lb</name>
    <dbReference type="NCBI Taxonomy" id="1129897"/>
    <lineage>
        <taxon>Bacteria</taxon>
        <taxon>Pseudomonadati</taxon>
        <taxon>Thermomicrobiota</taxon>
        <taxon>Thermomicrobia</taxon>
        <taxon>Sphaerobacterales</taxon>
        <taxon>Sphaerobacterineae</taxon>
        <taxon>Sphaerobacteraceae</taxon>
        <taxon>Nitrolancea</taxon>
    </lineage>
</organism>
<name>I4EMR7_9BACT</name>
<proteinExistence type="predicted"/>
<comment type="caution">
    <text evidence="1">The sequence shown here is derived from an EMBL/GenBank/DDBJ whole genome shotgun (WGS) entry which is preliminary data.</text>
</comment>
<dbReference type="EMBL" id="CAGS01000604">
    <property type="protein sequence ID" value="CCF85980.1"/>
    <property type="molecule type" value="Genomic_DNA"/>
</dbReference>
<sequence>MKVWVVREDHHGTGQERVRGVFTTLEAAKEASEHVAAKDPPIAPECRRKLSYRWQYRSAGPANHECWQWESGNALYTIEEFELGRWRVSRSTGDSRVNPPFLKN</sequence>
<accession>I4EMR7</accession>
<keyword evidence="2" id="KW-1185">Reference proteome</keyword>
<gene>
    <name evidence="1" type="ORF">NITHO_6420001</name>
</gene>
<reference evidence="1 2" key="1">
    <citation type="journal article" date="2012" name="ISME J.">
        <title>Nitrification expanded: discovery, physiology and genomics of a nitrite-oxidizing bacterium from the phylum Chloroflexi.</title>
        <authorList>
            <person name="Sorokin D.Y."/>
            <person name="Lucker S."/>
            <person name="Vejmelkova D."/>
            <person name="Kostrikina N.A."/>
            <person name="Kleerebezem R."/>
            <person name="Rijpstra W.I."/>
            <person name="Damste J.S."/>
            <person name="Le Paslier D."/>
            <person name="Muyzer G."/>
            <person name="Wagner M."/>
            <person name="van Loosdrecht M.C."/>
            <person name="Daims H."/>
        </authorList>
    </citation>
    <scope>NUCLEOTIDE SEQUENCE [LARGE SCALE GENOMIC DNA]</scope>
    <source>
        <strain evidence="2">none</strain>
    </source>
</reference>
<dbReference type="Proteomes" id="UP000004221">
    <property type="component" value="Unassembled WGS sequence"/>
</dbReference>
<evidence type="ECO:0000313" key="1">
    <source>
        <dbReference type="EMBL" id="CCF85980.1"/>
    </source>
</evidence>
<evidence type="ECO:0000313" key="2">
    <source>
        <dbReference type="Proteomes" id="UP000004221"/>
    </source>
</evidence>
<protein>
    <submittedName>
        <fullName evidence="1">Uncharacterized protein</fullName>
    </submittedName>
</protein>